<dbReference type="InterPro" id="IPR004087">
    <property type="entry name" value="KH_dom"/>
</dbReference>
<dbReference type="SMART" id="SM00322">
    <property type="entry name" value="KH"/>
    <property type="match status" value="3"/>
</dbReference>
<sequence>MDNLEKNSVEPSNALKRKNENGTEEEKHIAAAIKRVALDDDTNVQINSIEINRVHSEENEDDENEDDENDGAYGLNTNNEDELQMETENDQNTNSIILRMLCLVKEASLIVGPKGETISKMKKDTNCRINVSKNIKGVPERVIYVKGSCDNVAKAFGLLVRILSQKKTFYNGSSQNQERESQTDLDENNGINANEIKLTEKKSPILYYPATLHLLIPHHLMGYVIGKHGSRLKEIEELSSAKLIASPHQLLPSNDRILRITGVPDAIHIATFYIAQTFMGFKDVLRTNKAIFYQPGPVYTVLGTNNYSQVAVLPLRQNNYHYMNRYNNNYRHRRSPKASLMAMVPSPTIPQYTSNELQVTYTPESVANATSFVPKFTIPHVRIVENTMASQPMALVEQEIYINSNYVGNIIGKEGKHITSIKETTGCSIFIDSPVEGSKERKITIKGSAMGTQAAIMIISNKIEVDTTN</sequence>
<evidence type="ECO:0000256" key="3">
    <source>
        <dbReference type="PROSITE-ProRule" id="PRU00117"/>
    </source>
</evidence>
<dbReference type="GO" id="GO:0005634">
    <property type="term" value="C:nucleus"/>
    <property type="evidence" value="ECO:0007669"/>
    <property type="project" value="EnsemblFungi"/>
</dbReference>
<dbReference type="GeneID" id="13886184"/>
<dbReference type="OrthoDB" id="1937934at2759"/>
<dbReference type="PROSITE" id="PS50084">
    <property type="entry name" value="KH_TYPE_1"/>
    <property type="match status" value="3"/>
</dbReference>
<feature type="compositionally biased region" description="Basic and acidic residues" evidence="4">
    <location>
        <begin position="17"/>
        <end position="26"/>
    </location>
</feature>
<feature type="domain" description="K Homology" evidence="5">
    <location>
        <begin position="394"/>
        <end position="464"/>
    </location>
</feature>
<gene>
    <name evidence="6" type="primary">KAFR0A04520</name>
    <name evidence="6" type="ORF">KAFR_0A04520</name>
</gene>
<proteinExistence type="predicted"/>
<protein>
    <recommendedName>
        <fullName evidence="5">K Homology domain-containing protein</fullName>
    </recommendedName>
</protein>
<evidence type="ECO:0000259" key="5">
    <source>
        <dbReference type="SMART" id="SM00322"/>
    </source>
</evidence>
<feature type="domain" description="K Homology" evidence="5">
    <location>
        <begin position="208"/>
        <end position="279"/>
    </location>
</feature>
<dbReference type="InterPro" id="IPR004088">
    <property type="entry name" value="KH_dom_type_1"/>
</dbReference>
<dbReference type="CDD" id="cd22438">
    <property type="entry name" value="KH-I_PCBP_rpt1"/>
    <property type="match status" value="1"/>
</dbReference>
<dbReference type="GO" id="GO:0003729">
    <property type="term" value="F:mRNA binding"/>
    <property type="evidence" value="ECO:0007669"/>
    <property type="project" value="EnsemblFungi"/>
</dbReference>
<accession>H2AND7</accession>
<evidence type="ECO:0000313" key="6">
    <source>
        <dbReference type="EMBL" id="CCF55887.1"/>
    </source>
</evidence>
<dbReference type="Gene3D" id="3.30.1370.10">
    <property type="entry name" value="K Homology domain, type 1"/>
    <property type="match status" value="3"/>
</dbReference>
<evidence type="ECO:0000313" key="7">
    <source>
        <dbReference type="Proteomes" id="UP000005220"/>
    </source>
</evidence>
<dbReference type="CDD" id="cd00105">
    <property type="entry name" value="KH-I"/>
    <property type="match status" value="1"/>
</dbReference>
<organism evidence="6 7">
    <name type="scientific">Kazachstania africana (strain ATCC 22294 / BCRC 22015 / CBS 2517 / CECT 1963 / NBRC 1671 / NRRL Y-8276)</name>
    <name type="common">Yeast</name>
    <name type="synonym">Kluyveromyces africanus</name>
    <dbReference type="NCBI Taxonomy" id="1071382"/>
    <lineage>
        <taxon>Eukaryota</taxon>
        <taxon>Fungi</taxon>
        <taxon>Dikarya</taxon>
        <taxon>Ascomycota</taxon>
        <taxon>Saccharomycotina</taxon>
        <taxon>Saccharomycetes</taxon>
        <taxon>Saccharomycetales</taxon>
        <taxon>Saccharomycetaceae</taxon>
        <taxon>Kazachstania</taxon>
    </lineage>
</organism>
<keyword evidence="7" id="KW-1185">Reference proteome</keyword>
<dbReference type="eggNOG" id="KOG2190">
    <property type="taxonomic scope" value="Eukaryota"/>
</dbReference>
<reference evidence="6 7" key="1">
    <citation type="journal article" date="2011" name="Proc. Natl. Acad. Sci. U.S.A.">
        <title>Evolutionary erosion of yeast sex chromosomes by mating-type switching accidents.</title>
        <authorList>
            <person name="Gordon J.L."/>
            <person name="Armisen D."/>
            <person name="Proux-Wera E."/>
            <person name="Oheigeartaigh S.S."/>
            <person name="Byrne K.P."/>
            <person name="Wolfe K.H."/>
        </authorList>
    </citation>
    <scope>NUCLEOTIDE SEQUENCE [LARGE SCALE GENOMIC DNA]</scope>
    <source>
        <strain evidence="7">ATCC 22294 / BCRC 22015 / CBS 2517 / CECT 1963 / NBRC 1671 / NRRL Y-8276</strain>
    </source>
</reference>
<dbReference type="STRING" id="1071382.H2AND7"/>
<feature type="domain" description="K Homology" evidence="5">
    <location>
        <begin position="94"/>
        <end position="164"/>
    </location>
</feature>
<dbReference type="GO" id="GO:0000723">
    <property type="term" value="P:telomere maintenance"/>
    <property type="evidence" value="ECO:0007669"/>
    <property type="project" value="EnsemblFungi"/>
</dbReference>
<dbReference type="Pfam" id="PF00013">
    <property type="entry name" value="KH_1"/>
    <property type="match status" value="3"/>
</dbReference>
<evidence type="ECO:0000256" key="1">
    <source>
        <dbReference type="ARBA" id="ARBA00022737"/>
    </source>
</evidence>
<evidence type="ECO:0000256" key="2">
    <source>
        <dbReference type="ARBA" id="ARBA00022884"/>
    </source>
</evidence>
<dbReference type="InterPro" id="IPR036612">
    <property type="entry name" value="KH_dom_type_1_sf"/>
</dbReference>
<evidence type="ECO:0000256" key="4">
    <source>
        <dbReference type="SAM" id="MobiDB-lite"/>
    </source>
</evidence>
<dbReference type="AlphaFoldDB" id="H2AND7"/>
<dbReference type="Proteomes" id="UP000005220">
    <property type="component" value="Chromosome 1"/>
</dbReference>
<dbReference type="PANTHER" id="PTHR10288">
    <property type="entry name" value="KH DOMAIN CONTAINING RNA BINDING PROTEIN"/>
    <property type="match status" value="1"/>
</dbReference>
<dbReference type="HOGENOM" id="CLU_022670_9_0_1"/>
<name>H2AND7_KAZAF</name>
<feature type="compositionally biased region" description="Acidic residues" evidence="4">
    <location>
        <begin position="58"/>
        <end position="70"/>
    </location>
</feature>
<dbReference type="InParanoid" id="H2AND7"/>
<dbReference type="EMBL" id="HE650821">
    <property type="protein sequence ID" value="CCF55887.1"/>
    <property type="molecule type" value="Genomic_DNA"/>
</dbReference>
<keyword evidence="1" id="KW-0677">Repeat</keyword>
<feature type="region of interest" description="Disordered" evidence="4">
    <location>
        <begin position="50"/>
        <end position="79"/>
    </location>
</feature>
<feature type="region of interest" description="Disordered" evidence="4">
    <location>
        <begin position="1"/>
        <end position="26"/>
    </location>
</feature>
<dbReference type="FunCoup" id="H2AND7">
    <property type="interactions" value="826"/>
</dbReference>
<dbReference type="GO" id="GO:0005737">
    <property type="term" value="C:cytoplasm"/>
    <property type="evidence" value="ECO:0007669"/>
    <property type="project" value="EnsemblFungi"/>
</dbReference>
<dbReference type="RefSeq" id="XP_003955022.1">
    <property type="nucleotide sequence ID" value="XM_003954973.1"/>
</dbReference>
<dbReference type="KEGG" id="kaf:KAFR_0A04520"/>
<keyword evidence="2 3" id="KW-0694">RNA-binding</keyword>
<dbReference type="SUPFAM" id="SSF54791">
    <property type="entry name" value="Eukaryotic type KH-domain (KH-domain type I)"/>
    <property type="match status" value="3"/>
</dbReference>